<evidence type="ECO:0000313" key="3">
    <source>
        <dbReference type="EMBL" id="RKX65651.1"/>
    </source>
</evidence>
<dbReference type="Proteomes" id="UP000282321">
    <property type="component" value="Unassembled WGS sequence"/>
</dbReference>
<dbReference type="AlphaFoldDB" id="A0A660S6V8"/>
<dbReference type="EMBL" id="QNBC01000079">
    <property type="protein sequence ID" value="RKX65651.1"/>
    <property type="molecule type" value="Genomic_DNA"/>
</dbReference>
<keyword evidence="1" id="KW-0812">Transmembrane</keyword>
<dbReference type="Gene3D" id="3.30.10.20">
    <property type="match status" value="3"/>
</dbReference>
<dbReference type="Pfam" id="PF03793">
    <property type="entry name" value="PASTA"/>
    <property type="match status" value="3"/>
</dbReference>
<evidence type="ECO:0000259" key="2">
    <source>
        <dbReference type="PROSITE" id="PS51178"/>
    </source>
</evidence>
<sequence>MMNRKGNAALIVSFILAAIIVIGLVVLLSGPSNIFQGKVRNLPNFFGLSKDNAMLTAQQLGVIVQFDSTTDVNLPFNVVILQKPFPGKAVNKGDIIYLTLNKKGSQEFPIPDFRNMSFDDAKSEIAKLALTLGKIKWQKSGTISPNSVISQNPAPGTVVKKGEKVNLTVSKKVSLLIAVPNVKGKYYTAARKILIDRGFKVLMRYKTNIDYDFDLVLSQYPPAGSKVKKGSVVTIYVNHEQ</sequence>
<dbReference type="CDD" id="cd06577">
    <property type="entry name" value="PASTA_pknB"/>
    <property type="match status" value="3"/>
</dbReference>
<feature type="domain" description="PASTA" evidence="2">
    <location>
        <begin position="104"/>
        <end position="171"/>
    </location>
</feature>
<name>A0A660S6V8_UNCT6</name>
<dbReference type="InterPro" id="IPR005543">
    <property type="entry name" value="PASTA_dom"/>
</dbReference>
<evidence type="ECO:0000256" key="1">
    <source>
        <dbReference type="SAM" id="Phobius"/>
    </source>
</evidence>
<dbReference type="PROSITE" id="PS51178">
    <property type="entry name" value="PASTA"/>
    <property type="match status" value="3"/>
</dbReference>
<keyword evidence="1" id="KW-0472">Membrane</keyword>
<feature type="domain" description="PASTA" evidence="2">
    <location>
        <begin position="38"/>
        <end position="102"/>
    </location>
</feature>
<dbReference type="SUPFAM" id="SSF54184">
    <property type="entry name" value="Penicillin-binding protein 2x (pbp-2x), c-terminal domain"/>
    <property type="match status" value="1"/>
</dbReference>
<gene>
    <name evidence="3" type="ORF">DRP44_05855</name>
</gene>
<dbReference type="SMART" id="SM00740">
    <property type="entry name" value="PASTA"/>
    <property type="match status" value="3"/>
</dbReference>
<protein>
    <recommendedName>
        <fullName evidence="2">PASTA domain-containing protein</fullName>
    </recommendedName>
</protein>
<comment type="caution">
    <text evidence="3">The sequence shown here is derived from an EMBL/GenBank/DDBJ whole genome shotgun (WGS) entry which is preliminary data.</text>
</comment>
<reference evidence="3 4" key="1">
    <citation type="submission" date="2018-06" db="EMBL/GenBank/DDBJ databases">
        <title>Extensive metabolic versatility and redundancy in microbially diverse, dynamic hydrothermal sediments.</title>
        <authorList>
            <person name="Dombrowski N."/>
            <person name="Teske A."/>
            <person name="Baker B.J."/>
        </authorList>
    </citation>
    <scope>NUCLEOTIDE SEQUENCE [LARGE SCALE GENOMIC DNA]</scope>
    <source>
        <strain evidence="3">B35_G9</strain>
    </source>
</reference>
<feature type="domain" description="PASTA" evidence="2">
    <location>
        <begin position="172"/>
        <end position="239"/>
    </location>
</feature>
<keyword evidence="1" id="KW-1133">Transmembrane helix</keyword>
<accession>A0A660S6V8</accession>
<evidence type="ECO:0000313" key="4">
    <source>
        <dbReference type="Proteomes" id="UP000282321"/>
    </source>
</evidence>
<organism evidence="3 4">
    <name type="scientific">candidate division TA06 bacterium</name>
    <dbReference type="NCBI Taxonomy" id="2250710"/>
    <lineage>
        <taxon>Bacteria</taxon>
        <taxon>Bacteria division TA06</taxon>
    </lineage>
</organism>
<feature type="transmembrane region" description="Helical" evidence="1">
    <location>
        <begin position="7"/>
        <end position="28"/>
    </location>
</feature>
<proteinExistence type="predicted"/>